<dbReference type="PROSITE" id="PS50932">
    <property type="entry name" value="HTH_LACI_2"/>
    <property type="match status" value="1"/>
</dbReference>
<dbReference type="GO" id="GO:0003700">
    <property type="term" value="F:DNA-binding transcription factor activity"/>
    <property type="evidence" value="ECO:0007669"/>
    <property type="project" value="TreeGrafter"/>
</dbReference>
<dbReference type="GO" id="GO:0000976">
    <property type="term" value="F:transcription cis-regulatory region binding"/>
    <property type="evidence" value="ECO:0007669"/>
    <property type="project" value="TreeGrafter"/>
</dbReference>
<dbReference type="AlphaFoldDB" id="A0A3M8LBF3"/>
<dbReference type="Proteomes" id="UP000279859">
    <property type="component" value="Unassembled WGS sequence"/>
</dbReference>
<name>A0A3M8LBF3_9MICO</name>
<gene>
    <name evidence="5" type="ORF">EEJ31_08630</name>
</gene>
<dbReference type="CDD" id="cd01392">
    <property type="entry name" value="HTH_LacI"/>
    <property type="match status" value="1"/>
</dbReference>
<dbReference type="PANTHER" id="PTHR30146:SF109">
    <property type="entry name" value="HTH-TYPE TRANSCRIPTIONAL REGULATOR GALS"/>
    <property type="match status" value="1"/>
</dbReference>
<dbReference type="Pfam" id="PF00532">
    <property type="entry name" value="Peripla_BP_1"/>
    <property type="match status" value="1"/>
</dbReference>
<proteinExistence type="predicted"/>
<evidence type="ECO:0000256" key="3">
    <source>
        <dbReference type="ARBA" id="ARBA00023163"/>
    </source>
</evidence>
<dbReference type="InterPro" id="IPR001761">
    <property type="entry name" value="Peripla_BP/Lac1_sug-bd_dom"/>
</dbReference>
<sequence>MKRVTLQDVAEHAGVSRAAASMVVRGTGRLSPETRVRVQASMEALGYVYHRGAATLRTNRSGLLGLLLTDVSNPFFSAMTLGFEEVASEAGFMTMVTNTFDEPARQQRLVRAMLEYPVDGFAYTPAVGGEESLVLSAGMSLPVLAITRRSMNDIPSLVPDDMQGGALAAEHLVVVHGARRLVYLGGPEKAGPRYDRMTGVEQTLKAHPGAQLIRQFPGETSIRSGMELSAQLLDSGIEFDAVVCHSDVIAFALLHALRESARSDRFISVIGFDGLPESEVFSPPVTSVAVGPAALGGSAASWILAGLRGDPAVDIEPMTMHLEVRASCGCAPTA</sequence>
<dbReference type="SMART" id="SM00354">
    <property type="entry name" value="HTH_LACI"/>
    <property type="match status" value="1"/>
</dbReference>
<dbReference type="Gene3D" id="1.10.260.40">
    <property type="entry name" value="lambda repressor-like DNA-binding domains"/>
    <property type="match status" value="1"/>
</dbReference>
<evidence type="ECO:0000313" key="5">
    <source>
        <dbReference type="EMBL" id="RNE62279.1"/>
    </source>
</evidence>
<keyword evidence="1" id="KW-0805">Transcription regulation</keyword>
<dbReference type="Pfam" id="PF00356">
    <property type="entry name" value="LacI"/>
    <property type="match status" value="1"/>
</dbReference>
<accession>A0A3M8LBF3</accession>
<dbReference type="SUPFAM" id="SSF53822">
    <property type="entry name" value="Periplasmic binding protein-like I"/>
    <property type="match status" value="1"/>
</dbReference>
<evidence type="ECO:0000256" key="2">
    <source>
        <dbReference type="ARBA" id="ARBA00023125"/>
    </source>
</evidence>
<evidence type="ECO:0000313" key="6">
    <source>
        <dbReference type="Proteomes" id="UP000279859"/>
    </source>
</evidence>
<comment type="caution">
    <text evidence="5">The sequence shown here is derived from an EMBL/GenBank/DDBJ whole genome shotgun (WGS) entry which is preliminary data.</text>
</comment>
<organism evidence="5 6">
    <name type="scientific">Cryobacterium tepidiphilum</name>
    <dbReference type="NCBI Taxonomy" id="2486026"/>
    <lineage>
        <taxon>Bacteria</taxon>
        <taxon>Bacillati</taxon>
        <taxon>Actinomycetota</taxon>
        <taxon>Actinomycetes</taxon>
        <taxon>Micrococcales</taxon>
        <taxon>Microbacteriaceae</taxon>
        <taxon>Cryobacterium</taxon>
    </lineage>
</organism>
<dbReference type="PROSITE" id="PS00356">
    <property type="entry name" value="HTH_LACI_1"/>
    <property type="match status" value="1"/>
</dbReference>
<evidence type="ECO:0000259" key="4">
    <source>
        <dbReference type="PROSITE" id="PS50932"/>
    </source>
</evidence>
<dbReference type="PANTHER" id="PTHR30146">
    <property type="entry name" value="LACI-RELATED TRANSCRIPTIONAL REPRESSOR"/>
    <property type="match status" value="1"/>
</dbReference>
<dbReference type="SUPFAM" id="SSF47413">
    <property type="entry name" value="lambda repressor-like DNA-binding domains"/>
    <property type="match status" value="1"/>
</dbReference>
<dbReference type="InterPro" id="IPR028082">
    <property type="entry name" value="Peripla_BP_I"/>
</dbReference>
<reference evidence="5 6" key="1">
    <citation type="submission" date="2018-11" db="EMBL/GenBank/DDBJ databases">
        <title>Cryobacterium sp. nov., isolated from rhizosphere soil of lettuce.</title>
        <authorList>
            <person name="Wang Y."/>
        </authorList>
    </citation>
    <scope>NUCLEOTIDE SEQUENCE [LARGE SCALE GENOMIC DNA]</scope>
    <source>
        <strain evidence="5 6">NEAU-85</strain>
    </source>
</reference>
<feature type="domain" description="HTH lacI-type" evidence="4">
    <location>
        <begin position="4"/>
        <end position="58"/>
    </location>
</feature>
<dbReference type="OrthoDB" id="37081at2"/>
<dbReference type="EMBL" id="RDSR01000012">
    <property type="protein sequence ID" value="RNE62279.1"/>
    <property type="molecule type" value="Genomic_DNA"/>
</dbReference>
<protein>
    <submittedName>
        <fullName evidence="5">LacI family transcriptional regulator</fullName>
    </submittedName>
</protein>
<evidence type="ECO:0000256" key="1">
    <source>
        <dbReference type="ARBA" id="ARBA00023015"/>
    </source>
</evidence>
<keyword evidence="3" id="KW-0804">Transcription</keyword>
<dbReference type="InterPro" id="IPR000843">
    <property type="entry name" value="HTH_LacI"/>
</dbReference>
<keyword evidence="6" id="KW-1185">Reference proteome</keyword>
<dbReference type="RefSeq" id="WP_123045902.1">
    <property type="nucleotide sequence ID" value="NZ_RDSR01000012.1"/>
</dbReference>
<keyword evidence="2" id="KW-0238">DNA-binding</keyword>
<dbReference type="Gene3D" id="3.40.50.2300">
    <property type="match status" value="2"/>
</dbReference>
<dbReference type="InterPro" id="IPR010982">
    <property type="entry name" value="Lambda_DNA-bd_dom_sf"/>
</dbReference>